<evidence type="ECO:0000313" key="4">
    <source>
        <dbReference type="Proteomes" id="UP000199202"/>
    </source>
</evidence>
<dbReference type="PANTHER" id="PTHR42788">
    <property type="entry name" value="TAURINE IMPORT ATP-BINDING PROTEIN-RELATED"/>
    <property type="match status" value="1"/>
</dbReference>
<accession>A0A1G9I2U4</accession>
<sequence>MQQRAALTRALAPDPAILLMDEPFAALNALTRARPQEEIRSIWQATGKTVLFVTHSVDEAAVYLGTRLLVMSRRPGRVVLDRSSELPYSPDPLSAGPCRAVAPGRLRPTEGWRTGAGRCPAVRGARYLPWPNRPGRMTRSRRCREPSRAARA</sequence>
<evidence type="ECO:0000256" key="1">
    <source>
        <dbReference type="ARBA" id="ARBA00022448"/>
    </source>
</evidence>
<dbReference type="InterPro" id="IPR027417">
    <property type="entry name" value="P-loop_NTPase"/>
</dbReference>
<proteinExistence type="predicted"/>
<evidence type="ECO:0000256" key="2">
    <source>
        <dbReference type="SAM" id="MobiDB-lite"/>
    </source>
</evidence>
<dbReference type="EMBL" id="FNDJ01000023">
    <property type="protein sequence ID" value="SDL19567.1"/>
    <property type="molecule type" value="Genomic_DNA"/>
</dbReference>
<keyword evidence="4" id="KW-1185">Reference proteome</keyword>
<reference evidence="3 4" key="1">
    <citation type="submission" date="2016-10" db="EMBL/GenBank/DDBJ databases">
        <authorList>
            <person name="de Groot N.N."/>
        </authorList>
    </citation>
    <scope>NUCLEOTIDE SEQUENCE [LARGE SCALE GENOMIC DNA]</scope>
    <source>
        <strain evidence="3 4">CGMCC 4.6533</strain>
    </source>
</reference>
<feature type="region of interest" description="Disordered" evidence="2">
    <location>
        <begin position="130"/>
        <end position="152"/>
    </location>
</feature>
<dbReference type="Gene3D" id="3.40.50.300">
    <property type="entry name" value="P-loop containing nucleotide triphosphate hydrolases"/>
    <property type="match status" value="1"/>
</dbReference>
<dbReference type="PANTHER" id="PTHR42788:SF13">
    <property type="entry name" value="ALIPHATIC SULFONATES IMPORT ATP-BINDING PROTEIN SSUB"/>
    <property type="match status" value="1"/>
</dbReference>
<name>A0A1G9I2U4_9ACTN</name>
<dbReference type="SUPFAM" id="SSF52540">
    <property type="entry name" value="P-loop containing nucleoside triphosphate hydrolases"/>
    <property type="match status" value="1"/>
</dbReference>
<dbReference type="AlphaFoldDB" id="A0A1G9I2U4"/>
<gene>
    <name evidence="3" type="ORF">SAMN05421869_12365</name>
</gene>
<evidence type="ECO:0000313" key="3">
    <source>
        <dbReference type="EMBL" id="SDL19567.1"/>
    </source>
</evidence>
<protein>
    <recommendedName>
        <fullName evidence="5">NitT/TauT family transport system ATP-binding protein</fullName>
    </recommendedName>
</protein>
<organism evidence="3 4">
    <name type="scientific">Nonomuraea jiangxiensis</name>
    <dbReference type="NCBI Taxonomy" id="633440"/>
    <lineage>
        <taxon>Bacteria</taxon>
        <taxon>Bacillati</taxon>
        <taxon>Actinomycetota</taxon>
        <taxon>Actinomycetes</taxon>
        <taxon>Streptosporangiales</taxon>
        <taxon>Streptosporangiaceae</taxon>
        <taxon>Nonomuraea</taxon>
    </lineage>
</organism>
<feature type="compositionally biased region" description="Basic and acidic residues" evidence="2">
    <location>
        <begin position="143"/>
        <end position="152"/>
    </location>
</feature>
<keyword evidence="1" id="KW-0813">Transport</keyword>
<evidence type="ECO:0008006" key="5">
    <source>
        <dbReference type="Google" id="ProtNLM"/>
    </source>
</evidence>
<dbReference type="STRING" id="633440.SAMN05421869_12365"/>
<dbReference type="OrthoDB" id="4310860at2"/>
<dbReference type="Proteomes" id="UP000199202">
    <property type="component" value="Unassembled WGS sequence"/>
</dbReference>
<dbReference type="InterPro" id="IPR050166">
    <property type="entry name" value="ABC_transporter_ATP-bind"/>
</dbReference>